<feature type="transmembrane region" description="Helical" evidence="9">
    <location>
        <begin position="21"/>
        <end position="50"/>
    </location>
</feature>
<keyword evidence="4" id="KW-1003">Cell membrane</keyword>
<keyword evidence="6 9" id="KW-0812">Transmembrane</keyword>
<evidence type="ECO:0000256" key="1">
    <source>
        <dbReference type="ARBA" id="ARBA00004651"/>
    </source>
</evidence>
<reference evidence="11 12" key="1">
    <citation type="journal article" date="2014" name="Genome Biol. Evol.">
        <title>Phylogenomics of "Candidatus Hepatoplasma crinochetorum," a Lineage of Mollicutes Associated with Noninsect Arthropods.</title>
        <authorList>
            <person name="Leclercq S."/>
            <person name="Dittmer J."/>
            <person name="Bouchon D."/>
            <person name="Cordaux R."/>
        </authorList>
    </citation>
    <scope>NUCLEOTIDE SEQUENCE [LARGE SCALE GENOMIC DNA]</scope>
    <source>
        <strain evidence="11 12">Av</strain>
    </source>
</reference>
<dbReference type="GO" id="GO:0005886">
    <property type="term" value="C:plasma membrane"/>
    <property type="evidence" value="ECO:0007669"/>
    <property type="project" value="UniProtKB-SubCell"/>
</dbReference>
<feature type="transmembrane region" description="Helical" evidence="9">
    <location>
        <begin position="202"/>
        <end position="224"/>
    </location>
</feature>
<name>W8GFC9_9MOLU</name>
<evidence type="ECO:0000256" key="9">
    <source>
        <dbReference type="RuleBase" id="RU363032"/>
    </source>
</evidence>
<keyword evidence="7 9" id="KW-1133">Transmembrane helix</keyword>
<dbReference type="CDD" id="cd06261">
    <property type="entry name" value="TM_PBP2"/>
    <property type="match status" value="2"/>
</dbReference>
<comment type="subcellular location">
    <subcellularLocation>
        <location evidence="1 9">Cell membrane</location>
        <topology evidence="1 9">Multi-pass membrane protein</topology>
    </subcellularLocation>
</comment>
<dbReference type="PROSITE" id="PS50928">
    <property type="entry name" value="ABC_TM1"/>
    <property type="match status" value="2"/>
</dbReference>
<evidence type="ECO:0000256" key="5">
    <source>
        <dbReference type="ARBA" id="ARBA00022592"/>
    </source>
</evidence>
<keyword evidence="8 9" id="KW-0472">Membrane</keyword>
<feature type="transmembrane region" description="Helical" evidence="9">
    <location>
        <begin position="76"/>
        <end position="109"/>
    </location>
</feature>
<evidence type="ECO:0000256" key="7">
    <source>
        <dbReference type="ARBA" id="ARBA00022989"/>
    </source>
</evidence>
<dbReference type="GO" id="GO:0055085">
    <property type="term" value="P:transmembrane transport"/>
    <property type="evidence" value="ECO:0007669"/>
    <property type="project" value="InterPro"/>
</dbReference>
<feature type="transmembrane region" description="Helical" evidence="9">
    <location>
        <begin position="641"/>
        <end position="660"/>
    </location>
</feature>
<dbReference type="InterPro" id="IPR035906">
    <property type="entry name" value="MetI-like_sf"/>
</dbReference>
<feature type="transmembrane region" description="Helical" evidence="9">
    <location>
        <begin position="155"/>
        <end position="181"/>
    </location>
</feature>
<dbReference type="KEGG" id="hcr:X271_00368"/>
<protein>
    <submittedName>
        <fullName evidence="11">Phosphate transport system permease protein pstC</fullName>
    </submittedName>
</protein>
<dbReference type="Gene3D" id="1.10.3720.10">
    <property type="entry name" value="MetI-like"/>
    <property type="match status" value="2"/>
</dbReference>
<feature type="transmembrane region" description="Helical" evidence="9">
    <location>
        <begin position="692"/>
        <end position="710"/>
    </location>
</feature>
<sequence length="724" mass="79884">MDKSIIYTQKKTAKKNRKKDSFYRSFLLILFLFTAFFIIFALVFLIAASINGFVSHPEMSFSYFLFGNEYNPASELFAAGFMIVNTLLVSFFAILIAVPVSVFTAVFIAKVLPKKFSNFMFAIIAILAAIPSVVYGAFGAIIINDVITAIFNVQAGTMLAVIFTLAFMIMPTITLLSITAINSTDRKLEESAYALGATKTQTSLYVTLRAAKGGIIVGILLGIARALGEATAVSMVASQTNVGPTFNLLGNIRLITATMMSQWGEGGPGTIERASSLAMCTLLFIVVILVFIILKVFESYYSIESIEKRNIKKISKENQLNSNIQKYGIDNLSLKDQRKYLEGQLIKKYEKKKVSNENYSVTKGINFSDALVIKKIRNYKKTKETKNNIMLGLFASVGFILLGAIIIFLMIGGISALNWEYLTTKGKYTFVNDTGTTFTVDGLAIPLIGTLFTIVFSLLIAIPFGVLIAIYFSIYLQKTSKRAKIFSLSIQLLTSIPSIVYGIIASILFLQLMRLESLNVVSLSGVFIMAIVLLPTIVKTTEQALNDVDKGQKEGSYALGATKYKTSTKVLLKQVYPQIISSAVVATGIVLADSAIFFILYGTAFDGNDVGDWINQGGPTLALEMYAMSRGGIVPWDQVKAIGLLIVFLIIILSISAGLVREKKFKEVTIIFAGFILFFASVYFAWKIVFFISLGIIVFGMLIYPLLIYLNKKYHFLNIRILME</sequence>
<dbReference type="AlphaFoldDB" id="W8GFC9"/>
<feature type="transmembrane region" description="Helical" evidence="9">
    <location>
        <begin position="667"/>
        <end position="686"/>
    </location>
</feature>
<dbReference type="InterPro" id="IPR000515">
    <property type="entry name" value="MetI-like"/>
</dbReference>
<feature type="transmembrane region" description="Helical" evidence="9">
    <location>
        <begin position="121"/>
        <end position="143"/>
    </location>
</feature>
<accession>W8GFC9</accession>
<keyword evidence="3 9" id="KW-0813">Transport</keyword>
<dbReference type="STRING" id="1427984.X271_00368"/>
<feature type="transmembrane region" description="Helical" evidence="9">
    <location>
        <begin position="276"/>
        <end position="297"/>
    </location>
</feature>
<proteinExistence type="inferred from homology"/>
<feature type="transmembrane region" description="Helical" evidence="9">
    <location>
        <begin position="389"/>
        <end position="417"/>
    </location>
</feature>
<feature type="transmembrane region" description="Helical" evidence="9">
    <location>
        <begin position="488"/>
        <end position="512"/>
    </location>
</feature>
<keyword evidence="5" id="KW-0592">Phosphate transport</keyword>
<evidence type="ECO:0000256" key="4">
    <source>
        <dbReference type="ARBA" id="ARBA00022475"/>
    </source>
</evidence>
<dbReference type="Proteomes" id="UP000019450">
    <property type="component" value="Chromosome"/>
</dbReference>
<dbReference type="eggNOG" id="COG0573">
    <property type="taxonomic scope" value="Bacteria"/>
</dbReference>
<dbReference type="Pfam" id="PF00528">
    <property type="entry name" value="BPD_transp_1"/>
    <property type="match status" value="2"/>
</dbReference>
<dbReference type="PANTHER" id="PTHR30425:SF1">
    <property type="entry name" value="PHOSPHATE TRANSPORT SYSTEM PERMEASE PROTEIN PSTC"/>
    <property type="match status" value="1"/>
</dbReference>
<evidence type="ECO:0000313" key="11">
    <source>
        <dbReference type="EMBL" id="AHK22474.1"/>
    </source>
</evidence>
<evidence type="ECO:0000313" key="12">
    <source>
        <dbReference type="Proteomes" id="UP000019450"/>
    </source>
</evidence>
<dbReference type="InterPro" id="IPR051124">
    <property type="entry name" value="Phosphate_Transport_Permease"/>
</dbReference>
<feature type="transmembrane region" description="Helical" evidence="9">
    <location>
        <begin position="579"/>
        <end position="601"/>
    </location>
</feature>
<evidence type="ECO:0000256" key="6">
    <source>
        <dbReference type="ARBA" id="ARBA00022692"/>
    </source>
</evidence>
<dbReference type="PANTHER" id="PTHR30425">
    <property type="entry name" value="PHOSPHATE TRANSPORT SYSTEM PERMEASE PROTEIN PST"/>
    <property type="match status" value="1"/>
</dbReference>
<dbReference type="SUPFAM" id="SSF161098">
    <property type="entry name" value="MetI-like"/>
    <property type="match status" value="2"/>
</dbReference>
<keyword evidence="12" id="KW-1185">Reference proteome</keyword>
<feature type="transmembrane region" description="Helical" evidence="9">
    <location>
        <begin position="443"/>
        <end position="476"/>
    </location>
</feature>
<feature type="transmembrane region" description="Helical" evidence="9">
    <location>
        <begin position="518"/>
        <end position="538"/>
    </location>
</feature>
<dbReference type="RefSeq" id="WP_025208767.1">
    <property type="nucleotide sequence ID" value="NZ_CP006932.1"/>
</dbReference>
<gene>
    <name evidence="11" type="primary">pstC</name>
    <name evidence="11" type="ORF">X271_00368</name>
</gene>
<dbReference type="PATRIC" id="fig|1427984.3.peg.355"/>
<dbReference type="HOGENOM" id="CLU_382063_0_0_14"/>
<dbReference type="GO" id="GO:0006817">
    <property type="term" value="P:phosphate ion transport"/>
    <property type="evidence" value="ECO:0007669"/>
    <property type="project" value="UniProtKB-KW"/>
</dbReference>
<dbReference type="eggNOG" id="COG0581">
    <property type="taxonomic scope" value="Bacteria"/>
</dbReference>
<organism evidence="11 12">
    <name type="scientific">Candidatus Hepatoplasma crinochetorum Av</name>
    <dbReference type="NCBI Taxonomy" id="1427984"/>
    <lineage>
        <taxon>Bacteria</taxon>
        <taxon>Bacillati</taxon>
        <taxon>Mycoplasmatota</taxon>
        <taxon>Mollicutes</taxon>
        <taxon>Candidatus Hepatoplasmataceae</taxon>
        <taxon>Candidatus Hepatoplasma</taxon>
    </lineage>
</organism>
<evidence type="ECO:0000256" key="2">
    <source>
        <dbReference type="ARBA" id="ARBA00007069"/>
    </source>
</evidence>
<evidence type="ECO:0000256" key="8">
    <source>
        <dbReference type="ARBA" id="ARBA00023136"/>
    </source>
</evidence>
<feature type="domain" description="ABC transmembrane type-1" evidence="10">
    <location>
        <begin position="83"/>
        <end position="294"/>
    </location>
</feature>
<evidence type="ECO:0000259" key="10">
    <source>
        <dbReference type="PROSITE" id="PS50928"/>
    </source>
</evidence>
<feature type="domain" description="ABC transmembrane type-1" evidence="10">
    <location>
        <begin position="447"/>
        <end position="657"/>
    </location>
</feature>
<evidence type="ECO:0000256" key="3">
    <source>
        <dbReference type="ARBA" id="ARBA00022448"/>
    </source>
</evidence>
<comment type="similarity">
    <text evidence="2">Belongs to the binding-protein-dependent transport system permease family. CysTW subfamily.</text>
</comment>
<dbReference type="EMBL" id="CP006932">
    <property type="protein sequence ID" value="AHK22474.1"/>
    <property type="molecule type" value="Genomic_DNA"/>
</dbReference>